<evidence type="ECO:0000313" key="1">
    <source>
        <dbReference type="EMBL" id="MEQ2266850.1"/>
    </source>
</evidence>
<dbReference type="Proteomes" id="UP001444071">
    <property type="component" value="Unassembled WGS sequence"/>
</dbReference>
<name>A0ABV0WBM5_9TELE</name>
<proteinExistence type="predicted"/>
<keyword evidence="2" id="KW-1185">Reference proteome</keyword>
<dbReference type="EMBL" id="JAHRIM010040796">
    <property type="protein sequence ID" value="MEQ2266850.1"/>
    <property type="molecule type" value="Genomic_DNA"/>
</dbReference>
<protein>
    <submittedName>
        <fullName evidence="1">Uncharacterized protein</fullName>
    </submittedName>
</protein>
<sequence>MFHLFRTQKVHKLSSGFDVYFCSHHVAITLKPKTNQHKGGKHFLSQPPHLTTQLPLEEALLKYCYNRQKPFSFNKNCVANKVFFKYTRNKKTCCTPLLSNTLY</sequence>
<reference evidence="1 2" key="1">
    <citation type="submission" date="2021-06" db="EMBL/GenBank/DDBJ databases">
        <authorList>
            <person name="Palmer J.M."/>
        </authorList>
    </citation>
    <scope>NUCLEOTIDE SEQUENCE [LARGE SCALE GENOMIC DNA]</scope>
    <source>
        <strain evidence="1 2">XR_2019</strain>
        <tissue evidence="1">Muscle</tissue>
    </source>
</reference>
<evidence type="ECO:0000313" key="2">
    <source>
        <dbReference type="Proteomes" id="UP001444071"/>
    </source>
</evidence>
<organism evidence="1 2">
    <name type="scientific">Xenotaenia resolanae</name>
    <dbReference type="NCBI Taxonomy" id="208358"/>
    <lineage>
        <taxon>Eukaryota</taxon>
        <taxon>Metazoa</taxon>
        <taxon>Chordata</taxon>
        <taxon>Craniata</taxon>
        <taxon>Vertebrata</taxon>
        <taxon>Euteleostomi</taxon>
        <taxon>Actinopterygii</taxon>
        <taxon>Neopterygii</taxon>
        <taxon>Teleostei</taxon>
        <taxon>Neoteleostei</taxon>
        <taxon>Acanthomorphata</taxon>
        <taxon>Ovalentaria</taxon>
        <taxon>Atherinomorphae</taxon>
        <taxon>Cyprinodontiformes</taxon>
        <taxon>Goodeidae</taxon>
        <taxon>Xenotaenia</taxon>
    </lineage>
</organism>
<comment type="caution">
    <text evidence="1">The sequence shown here is derived from an EMBL/GenBank/DDBJ whole genome shotgun (WGS) entry which is preliminary data.</text>
</comment>
<gene>
    <name evidence="1" type="ORF">XENORESO_019953</name>
</gene>
<accession>A0ABV0WBM5</accession>